<dbReference type="Pfam" id="PF00069">
    <property type="entry name" value="Pkinase"/>
    <property type="match status" value="1"/>
</dbReference>
<dbReference type="PROSITE" id="PS00108">
    <property type="entry name" value="PROTEIN_KINASE_ST"/>
    <property type="match status" value="1"/>
</dbReference>
<name>A0A8T0NXG2_PANVG</name>
<keyword evidence="9" id="KW-1185">Reference proteome</keyword>
<evidence type="ECO:0000256" key="2">
    <source>
        <dbReference type="ARBA" id="ARBA00022741"/>
    </source>
</evidence>
<feature type="binding site" evidence="5">
    <location>
        <position position="50"/>
    </location>
    <ligand>
        <name>ATP</name>
        <dbReference type="ChEBI" id="CHEBI:30616"/>
    </ligand>
</feature>
<protein>
    <recommendedName>
        <fullName evidence="7">Protein kinase domain-containing protein</fullName>
    </recommendedName>
</protein>
<dbReference type="PROSITE" id="PS50011">
    <property type="entry name" value="PROTEIN_KINASE_DOM"/>
    <property type="match status" value="1"/>
</dbReference>
<keyword evidence="3" id="KW-0418">Kinase</keyword>
<feature type="compositionally biased region" description="Basic and acidic residues" evidence="6">
    <location>
        <begin position="281"/>
        <end position="295"/>
    </location>
</feature>
<dbReference type="InterPro" id="IPR056281">
    <property type="entry name" value="MIT_ATG1a/b/c"/>
</dbReference>
<dbReference type="Gene3D" id="1.10.510.10">
    <property type="entry name" value="Transferase(Phosphotransferase) domain 1"/>
    <property type="match status" value="1"/>
</dbReference>
<dbReference type="InterPro" id="IPR000719">
    <property type="entry name" value="Prot_kinase_dom"/>
</dbReference>
<evidence type="ECO:0000256" key="5">
    <source>
        <dbReference type="PROSITE-ProRule" id="PRU10141"/>
    </source>
</evidence>
<keyword evidence="2 5" id="KW-0547">Nucleotide-binding</keyword>
<dbReference type="GO" id="GO:0005524">
    <property type="term" value="F:ATP binding"/>
    <property type="evidence" value="ECO:0007669"/>
    <property type="project" value="UniProtKB-UniRule"/>
</dbReference>
<keyword evidence="1" id="KW-0808">Transferase</keyword>
<evidence type="ECO:0000256" key="1">
    <source>
        <dbReference type="ARBA" id="ARBA00022679"/>
    </source>
</evidence>
<dbReference type="GO" id="GO:0005737">
    <property type="term" value="C:cytoplasm"/>
    <property type="evidence" value="ECO:0007669"/>
    <property type="project" value="TreeGrafter"/>
</dbReference>
<evidence type="ECO:0000256" key="4">
    <source>
        <dbReference type="ARBA" id="ARBA00022840"/>
    </source>
</evidence>
<dbReference type="Proteomes" id="UP000823388">
    <property type="component" value="Chromosome 9K"/>
</dbReference>
<evidence type="ECO:0000313" key="9">
    <source>
        <dbReference type="Proteomes" id="UP000823388"/>
    </source>
</evidence>
<feature type="region of interest" description="Disordered" evidence="6">
    <location>
        <begin position="280"/>
        <end position="483"/>
    </location>
</feature>
<feature type="domain" description="Protein kinase" evidence="7">
    <location>
        <begin position="21"/>
        <end position="277"/>
    </location>
</feature>
<feature type="compositionally biased region" description="Polar residues" evidence="6">
    <location>
        <begin position="410"/>
        <end position="421"/>
    </location>
</feature>
<evidence type="ECO:0000256" key="6">
    <source>
        <dbReference type="SAM" id="MobiDB-lite"/>
    </source>
</evidence>
<dbReference type="SMART" id="SM00220">
    <property type="entry name" value="S_TKc"/>
    <property type="match status" value="1"/>
</dbReference>
<proteinExistence type="predicted"/>
<dbReference type="GO" id="GO:0004674">
    <property type="term" value="F:protein serine/threonine kinase activity"/>
    <property type="evidence" value="ECO:0007669"/>
    <property type="project" value="InterPro"/>
</dbReference>
<dbReference type="FunFam" id="1.10.510.10:FF:001704">
    <property type="entry name" value="Serine/threonine-protein kinase ATG1c"/>
    <property type="match status" value="1"/>
</dbReference>
<dbReference type="InterPro" id="IPR017441">
    <property type="entry name" value="Protein_kinase_ATP_BS"/>
</dbReference>
<dbReference type="SUPFAM" id="SSF56112">
    <property type="entry name" value="Protein kinase-like (PK-like)"/>
    <property type="match status" value="1"/>
</dbReference>
<evidence type="ECO:0000259" key="7">
    <source>
        <dbReference type="PROSITE" id="PS50011"/>
    </source>
</evidence>
<dbReference type="CDD" id="cd14009">
    <property type="entry name" value="STKc_ATG1_ULK_like"/>
    <property type="match status" value="1"/>
</dbReference>
<comment type="caution">
    <text evidence="8">The sequence shown here is derived from an EMBL/GenBank/DDBJ whole genome shotgun (WGS) entry which is preliminary data.</text>
</comment>
<reference evidence="8" key="1">
    <citation type="submission" date="2020-05" db="EMBL/GenBank/DDBJ databases">
        <title>WGS assembly of Panicum virgatum.</title>
        <authorList>
            <person name="Lovell J.T."/>
            <person name="Jenkins J."/>
            <person name="Shu S."/>
            <person name="Juenger T.E."/>
            <person name="Schmutz J."/>
        </authorList>
    </citation>
    <scope>NUCLEOTIDE SEQUENCE</scope>
    <source>
        <strain evidence="8">AP13</strain>
    </source>
</reference>
<dbReference type="EMBL" id="CM029053">
    <property type="protein sequence ID" value="KAG2553059.1"/>
    <property type="molecule type" value="Genomic_DNA"/>
</dbReference>
<feature type="compositionally biased region" description="Basic and acidic residues" evidence="6">
    <location>
        <begin position="370"/>
        <end position="389"/>
    </location>
</feature>
<evidence type="ECO:0000313" key="8">
    <source>
        <dbReference type="EMBL" id="KAG2553059.1"/>
    </source>
</evidence>
<feature type="compositionally biased region" description="Polar residues" evidence="6">
    <location>
        <begin position="428"/>
        <end position="441"/>
    </location>
</feature>
<dbReference type="PROSITE" id="PS00107">
    <property type="entry name" value="PROTEIN_KINASE_ATP"/>
    <property type="match status" value="1"/>
</dbReference>
<accession>A0A8T0NXG2</accession>
<sequence length="710" mass="78192">MGDGASGRGGGGGGGRRVGEYELLRPIGSGAYSQVWLGRHWARGTEVAVKEIAMERLSSKLRESLLSEVDILRRIRHPNVIALHDSVKDHGRIYLILEYCRGGDLHAYLQRHKRVSETVAKHFIRQLASGLQMLRDNNVVHRDLKPQNILLVENNENSLLKIADFGFAKFLQPFALAETLCGSPLYMAPEVMQAQKYDAKADLWSVGVILYQLVTGIPPFNGDNQIQLLRNILRSCEIRFPSDCELSHGCIDLCRKLLRLNSVERLTVEEFVHHPFLSEQAPERTLSRTSSDIRDLPSSQSSQEDCMPFPLDDESSGQDDSPVPDSKSPMKSYGFPMGKRLDKTSGQSPSKHIGLFSRYILGNNHPPSSQHHDHAGKKTKESNIDEVQGRKGGYPEDQEYVFVSGPHPEGSSSSTNASRQLNLPAKYDNSSVSPPKLTLSSAPMPINGFPINRQQSAGTGSLDSHCSPASGTSQGSADMSDAIDQPPSDYLTRIRLLEQYASTIAGLVKDEIKAGRHLEAFSIQLIVLATWKQAIHLCNTFVASATRESLSQDIHAAVVPPLLSADIISRISMKGLSADVPPLLANSQLVDDVCTQIERQFLSDVEYAEELASTVGQIADGTEMPDAIEIIFQSALHIGRRGGVDEMFGKAADAKTGYTRAVSMLRFLLIEAPSLALNPPLTLTRSDRHRLRTYIEALNTRLGQMHSQRH</sequence>
<evidence type="ECO:0000256" key="3">
    <source>
        <dbReference type="ARBA" id="ARBA00022777"/>
    </source>
</evidence>
<dbReference type="Pfam" id="PF24497">
    <property type="entry name" value="MIT_ATG1"/>
    <property type="match status" value="1"/>
</dbReference>
<dbReference type="PANTHER" id="PTHR24348">
    <property type="entry name" value="SERINE/THREONINE-PROTEIN KINASE UNC-51-RELATED"/>
    <property type="match status" value="1"/>
</dbReference>
<dbReference type="GO" id="GO:0010506">
    <property type="term" value="P:regulation of autophagy"/>
    <property type="evidence" value="ECO:0007669"/>
    <property type="project" value="InterPro"/>
</dbReference>
<dbReference type="InterPro" id="IPR011009">
    <property type="entry name" value="Kinase-like_dom_sf"/>
</dbReference>
<feature type="compositionally biased region" description="Polar residues" evidence="6">
    <location>
        <begin position="452"/>
        <end position="477"/>
    </location>
</feature>
<dbReference type="InterPro" id="IPR008271">
    <property type="entry name" value="Ser/Thr_kinase_AS"/>
</dbReference>
<dbReference type="PANTHER" id="PTHR24348:SF68">
    <property type="entry name" value="SERINE_THREONINE-PROTEIN KINASE ATG1C"/>
    <property type="match status" value="1"/>
</dbReference>
<dbReference type="AlphaFoldDB" id="A0A8T0NXG2"/>
<gene>
    <name evidence="8" type="ORF">PVAP13_9KG500178</name>
</gene>
<dbReference type="InterPro" id="IPR045269">
    <property type="entry name" value="Atg1-like"/>
</dbReference>
<keyword evidence="4 5" id="KW-0067">ATP-binding</keyword>
<dbReference type="FunFam" id="3.30.200.20:FF:000042">
    <property type="entry name" value="Aurora kinase A"/>
    <property type="match status" value="1"/>
</dbReference>
<organism evidence="8 9">
    <name type="scientific">Panicum virgatum</name>
    <name type="common">Blackwell switchgrass</name>
    <dbReference type="NCBI Taxonomy" id="38727"/>
    <lineage>
        <taxon>Eukaryota</taxon>
        <taxon>Viridiplantae</taxon>
        <taxon>Streptophyta</taxon>
        <taxon>Embryophyta</taxon>
        <taxon>Tracheophyta</taxon>
        <taxon>Spermatophyta</taxon>
        <taxon>Magnoliopsida</taxon>
        <taxon>Liliopsida</taxon>
        <taxon>Poales</taxon>
        <taxon>Poaceae</taxon>
        <taxon>PACMAD clade</taxon>
        <taxon>Panicoideae</taxon>
        <taxon>Panicodae</taxon>
        <taxon>Paniceae</taxon>
        <taxon>Panicinae</taxon>
        <taxon>Panicum</taxon>
        <taxon>Panicum sect. Hiantes</taxon>
    </lineage>
</organism>